<evidence type="ECO:0000313" key="12">
    <source>
        <dbReference type="Proteomes" id="UP001181313"/>
    </source>
</evidence>
<comment type="caution">
    <text evidence="11">The sequence shown here is derived from an EMBL/GenBank/DDBJ whole genome shotgun (WGS) entry which is preliminary data.</text>
</comment>
<keyword evidence="4 9" id="KW-0812">Transmembrane</keyword>
<dbReference type="NCBIfam" id="TIGR00711">
    <property type="entry name" value="efflux_EmrB"/>
    <property type="match status" value="1"/>
</dbReference>
<evidence type="ECO:0000313" key="11">
    <source>
        <dbReference type="EMBL" id="MDT3726916.1"/>
    </source>
</evidence>
<keyword evidence="2" id="KW-0813">Transport</keyword>
<feature type="transmembrane region" description="Helical" evidence="9">
    <location>
        <begin position="121"/>
        <end position="143"/>
    </location>
</feature>
<dbReference type="InterPro" id="IPR011701">
    <property type="entry name" value="MFS"/>
</dbReference>
<dbReference type="PROSITE" id="PS50850">
    <property type="entry name" value="MFS"/>
    <property type="match status" value="1"/>
</dbReference>
<dbReference type="SUPFAM" id="SSF103473">
    <property type="entry name" value="MFS general substrate transporter"/>
    <property type="match status" value="1"/>
</dbReference>
<evidence type="ECO:0000256" key="3">
    <source>
        <dbReference type="ARBA" id="ARBA00022475"/>
    </source>
</evidence>
<evidence type="ECO:0000256" key="9">
    <source>
        <dbReference type="SAM" id="Phobius"/>
    </source>
</evidence>
<dbReference type="PANTHER" id="PTHR42718:SF42">
    <property type="entry name" value="EXPORT PROTEIN"/>
    <property type="match status" value="1"/>
</dbReference>
<feature type="transmembrane region" description="Helical" evidence="9">
    <location>
        <begin position="216"/>
        <end position="234"/>
    </location>
</feature>
<dbReference type="InterPro" id="IPR020846">
    <property type="entry name" value="MFS_dom"/>
</dbReference>
<feature type="transmembrane region" description="Helical" evidence="9">
    <location>
        <begin position="68"/>
        <end position="87"/>
    </location>
</feature>
<feature type="transmembrane region" description="Helical" evidence="9">
    <location>
        <begin position="452"/>
        <end position="470"/>
    </location>
</feature>
<evidence type="ECO:0000256" key="2">
    <source>
        <dbReference type="ARBA" id="ARBA00022448"/>
    </source>
</evidence>
<dbReference type="Pfam" id="PF07690">
    <property type="entry name" value="MFS_1"/>
    <property type="match status" value="1"/>
</dbReference>
<feature type="transmembrane region" description="Helical" evidence="9">
    <location>
        <begin position="25"/>
        <end position="48"/>
    </location>
</feature>
<dbReference type="RefSeq" id="WP_093548426.1">
    <property type="nucleotide sequence ID" value="NZ_JAVSGH010000023.1"/>
</dbReference>
<evidence type="ECO:0000256" key="5">
    <source>
        <dbReference type="ARBA" id="ARBA00022989"/>
    </source>
</evidence>
<dbReference type="Gene3D" id="1.20.1720.10">
    <property type="entry name" value="Multidrug resistance protein D"/>
    <property type="match status" value="1"/>
</dbReference>
<feature type="compositionally biased region" description="Basic and acidic residues" evidence="8">
    <location>
        <begin position="485"/>
        <end position="495"/>
    </location>
</feature>
<evidence type="ECO:0000256" key="1">
    <source>
        <dbReference type="ARBA" id="ARBA00004651"/>
    </source>
</evidence>
<feature type="transmembrane region" description="Helical" evidence="9">
    <location>
        <begin position="240"/>
        <end position="263"/>
    </location>
</feature>
<feature type="transmembrane region" description="Helical" evidence="9">
    <location>
        <begin position="348"/>
        <end position="367"/>
    </location>
</feature>
<evidence type="ECO:0000256" key="4">
    <source>
        <dbReference type="ARBA" id="ARBA00022692"/>
    </source>
</evidence>
<keyword evidence="3" id="KW-1003">Cell membrane</keyword>
<evidence type="ECO:0000256" key="7">
    <source>
        <dbReference type="ARBA" id="ARBA00023251"/>
    </source>
</evidence>
<evidence type="ECO:0000256" key="6">
    <source>
        <dbReference type="ARBA" id="ARBA00023136"/>
    </source>
</evidence>
<feature type="domain" description="Major facilitator superfamily (MFS) profile" evidence="10">
    <location>
        <begin position="30"/>
        <end position="475"/>
    </location>
</feature>
<keyword evidence="7" id="KW-0046">Antibiotic resistance</keyword>
<feature type="transmembrane region" description="Helical" evidence="9">
    <location>
        <begin position="182"/>
        <end position="204"/>
    </location>
</feature>
<feature type="transmembrane region" description="Helical" evidence="9">
    <location>
        <begin position="155"/>
        <end position="176"/>
    </location>
</feature>
<evidence type="ECO:0000259" key="10">
    <source>
        <dbReference type="PROSITE" id="PS50850"/>
    </source>
</evidence>
<name>A0ABU3I1U7_9ACTN</name>
<dbReference type="Proteomes" id="UP001181313">
    <property type="component" value="Unassembled WGS sequence"/>
</dbReference>
<dbReference type="InterPro" id="IPR004638">
    <property type="entry name" value="EmrB-like"/>
</dbReference>
<dbReference type="EMBL" id="JAVSGH010000023">
    <property type="protein sequence ID" value="MDT3726916.1"/>
    <property type="molecule type" value="Genomic_DNA"/>
</dbReference>
<dbReference type="InterPro" id="IPR036259">
    <property type="entry name" value="MFS_trans_sf"/>
</dbReference>
<sequence>MSTIRSGEGGGTAPRPAPDARQGRFPLWVTILACSLPMFMVALDNLVVSTALRSMAVDLQASTTDLQWFVNAYVLSFACLLLTGAALGDRFGRRRVFVLGIVVFTISSIACGLADSSAQLIAARALQGLGAAAVMPLSLTLLAEEVPDRKRNLALGLWSAVSGMAVALGPVVGGAVVEGLDWQWIFWINVPVCLVAIPLVFAVLGESSVPASRLDLPGMLLVTAGLVSVVWAIVNGESEGWSSGVIIAAFAAGAVLLSLFVLWERRARQPLLPLSFYRKRAFVFSNLVSASMYFGVFGSIFLLAQFFQMAPVRTPLEAGVLTLAWTLMPMFVAPVAGALTNRLGGGRLMAAGLLLQGIGLAWIDLVATSDTPYSRMVGAMIVAGFGMGLVFAPTAAVVLASVGPQNRGKASGANNTVREIGGALGTAILSSVFVHYGSDRTAEEFVEGMRPAIWIGVAVVLLGALCALAIPRHVASSPGEEDDPVAERERTSVTP</sequence>
<comment type="subcellular location">
    <subcellularLocation>
        <location evidence="1">Cell membrane</location>
        <topology evidence="1">Multi-pass membrane protein</topology>
    </subcellularLocation>
</comment>
<reference evidence="11" key="1">
    <citation type="submission" date="2024-05" db="EMBL/GenBank/DDBJ databases">
        <title>30 novel species of actinomycetes from the DSMZ collection.</title>
        <authorList>
            <person name="Nouioui I."/>
        </authorList>
    </citation>
    <scope>NUCLEOTIDE SEQUENCE</scope>
    <source>
        <strain evidence="11">DSM 41972</strain>
    </source>
</reference>
<evidence type="ECO:0000256" key="8">
    <source>
        <dbReference type="SAM" id="MobiDB-lite"/>
    </source>
</evidence>
<feature type="transmembrane region" description="Helical" evidence="9">
    <location>
        <begin position="318"/>
        <end position="336"/>
    </location>
</feature>
<feature type="transmembrane region" description="Helical" evidence="9">
    <location>
        <begin position="420"/>
        <end position="437"/>
    </location>
</feature>
<dbReference type="Gene3D" id="1.20.1250.20">
    <property type="entry name" value="MFS general substrate transporter like domains"/>
    <property type="match status" value="1"/>
</dbReference>
<feature type="region of interest" description="Disordered" evidence="8">
    <location>
        <begin position="475"/>
        <end position="495"/>
    </location>
</feature>
<dbReference type="CDD" id="cd17321">
    <property type="entry name" value="MFS_MMR_MDR_like"/>
    <property type="match status" value="1"/>
</dbReference>
<protein>
    <submittedName>
        <fullName evidence="11">MFS transporter</fullName>
    </submittedName>
</protein>
<feature type="transmembrane region" description="Helical" evidence="9">
    <location>
        <begin position="379"/>
        <end position="400"/>
    </location>
</feature>
<feature type="transmembrane region" description="Helical" evidence="9">
    <location>
        <begin position="96"/>
        <end position="115"/>
    </location>
</feature>
<dbReference type="PANTHER" id="PTHR42718">
    <property type="entry name" value="MAJOR FACILITATOR SUPERFAMILY MULTIDRUG TRANSPORTER MFSC"/>
    <property type="match status" value="1"/>
</dbReference>
<keyword evidence="12" id="KW-1185">Reference proteome</keyword>
<keyword evidence="6 9" id="KW-0472">Membrane</keyword>
<feature type="transmembrane region" description="Helical" evidence="9">
    <location>
        <begin position="283"/>
        <end position="306"/>
    </location>
</feature>
<keyword evidence="5 9" id="KW-1133">Transmembrane helix</keyword>
<gene>
    <name evidence="11" type="ORF">ROS62_19350</name>
</gene>
<accession>A0ABU3I1U7</accession>
<proteinExistence type="predicted"/>
<organism evidence="11 12">
    <name type="scientific">Streptomyces althioticus subsp. attaecolombicae</name>
    <dbReference type="NCBI Taxonomy" id="3075534"/>
    <lineage>
        <taxon>Bacteria</taxon>
        <taxon>Bacillati</taxon>
        <taxon>Actinomycetota</taxon>
        <taxon>Actinomycetes</taxon>
        <taxon>Kitasatosporales</taxon>
        <taxon>Streptomycetaceae</taxon>
        <taxon>Streptomyces</taxon>
        <taxon>Streptomyces althioticus group</taxon>
    </lineage>
</organism>